<evidence type="ECO:0000256" key="6">
    <source>
        <dbReference type="ARBA" id="ARBA00023136"/>
    </source>
</evidence>
<feature type="transmembrane region" description="Helical" evidence="7">
    <location>
        <begin position="139"/>
        <end position="158"/>
    </location>
</feature>
<evidence type="ECO:0000256" key="2">
    <source>
        <dbReference type="ARBA" id="ARBA00022475"/>
    </source>
</evidence>
<keyword evidence="4 7" id="KW-0812">Transmembrane</keyword>
<evidence type="ECO:0000313" key="9">
    <source>
        <dbReference type="EMBL" id="KGI23128.1"/>
    </source>
</evidence>
<evidence type="ECO:0000256" key="3">
    <source>
        <dbReference type="ARBA" id="ARBA00022679"/>
    </source>
</evidence>
<protein>
    <submittedName>
        <fullName evidence="9">Arylsulfatase</fullName>
    </submittedName>
</protein>
<feature type="domain" description="Sulfatase N-terminal" evidence="8">
    <location>
        <begin position="245"/>
        <end position="535"/>
    </location>
</feature>
<organism evidence="9 10">
    <name type="scientific">Hoylesella timonensis S9-PR14</name>
    <dbReference type="NCBI Taxonomy" id="1401062"/>
    <lineage>
        <taxon>Bacteria</taxon>
        <taxon>Pseudomonadati</taxon>
        <taxon>Bacteroidota</taxon>
        <taxon>Bacteroidia</taxon>
        <taxon>Bacteroidales</taxon>
        <taxon>Prevotellaceae</taxon>
        <taxon>Hoylesella</taxon>
    </lineage>
</organism>
<dbReference type="GO" id="GO:0005886">
    <property type="term" value="C:plasma membrane"/>
    <property type="evidence" value="ECO:0007669"/>
    <property type="project" value="UniProtKB-SubCell"/>
</dbReference>
<dbReference type="EMBL" id="JRPQ01000006">
    <property type="protein sequence ID" value="KGI23128.1"/>
    <property type="molecule type" value="Genomic_DNA"/>
</dbReference>
<evidence type="ECO:0000259" key="8">
    <source>
        <dbReference type="Pfam" id="PF00884"/>
    </source>
</evidence>
<dbReference type="AlphaFoldDB" id="A0A098YX00"/>
<gene>
    <name evidence="9" type="ORF">HMPREF9304_00585</name>
</gene>
<dbReference type="InterPro" id="IPR058130">
    <property type="entry name" value="PEA_transf_C"/>
</dbReference>
<feature type="transmembrane region" description="Helical" evidence="7">
    <location>
        <begin position="58"/>
        <end position="75"/>
    </location>
</feature>
<keyword evidence="3" id="KW-0808">Transferase</keyword>
<dbReference type="PANTHER" id="PTHR30443">
    <property type="entry name" value="INNER MEMBRANE PROTEIN"/>
    <property type="match status" value="1"/>
</dbReference>
<evidence type="ECO:0000256" key="4">
    <source>
        <dbReference type="ARBA" id="ARBA00022692"/>
    </source>
</evidence>
<sequence length="568" mass="66723">MQAENQFMYPQDISRSKKIWNGIVNFIQQHFRFIMFMLFVNIPYLFNMSSFGRGVHHFLYMCFAIVCLTLIISFIPYKRVMRITKSIIELLSVLLLFLFLHFLYYYRSLPDSAIFEILLATNHNEVIEYLQANVLNLRVYGSICAVIFVLSVYSLLILKLQYKRSAILFASAWLTFASFFTVVNLVKDVIKQKTTTRDRLLHQCCSVVSTVFLTRDAINDMQQLKQMRQKGNTHPKLLKNNSTIPYVVYILGESTTRNHMGIYGYHLQTTPYLSSLEKTGDLVKFTDVISPNGHTMEVLEKLFTFYRQGAKRKWYEYTDLFSILNQAGYYTTWLSNQESSGIYGNNGRFYAERCKSNSFVCIRDTKSDFTEPYDEHLLPLLDQTLKQTKLKRFIVLHLMGTHVEYENRYPKTFKTFSTNVEQGENNKIKETKAAYDTAVRYNDSIVNAIINRFKDKNALIIYTSDHGEDVMEINKKIAGHGDIDINNHKVEIPMLVYMSKTFQKNYPYITNRIRLSAHYPFMTDDMIHSILDLMEIQTKEYRPSLSIFNKQFNYKRKRICAERLYPIK</sequence>
<dbReference type="Proteomes" id="UP000029723">
    <property type="component" value="Unassembled WGS sequence"/>
</dbReference>
<dbReference type="PANTHER" id="PTHR30443:SF2">
    <property type="entry name" value="PHOSPHOETHANOLAMINE TRANSFERASE EPTC"/>
    <property type="match status" value="1"/>
</dbReference>
<dbReference type="RefSeq" id="WP_036925695.1">
    <property type="nucleotide sequence ID" value="NZ_JRPQ01000006.1"/>
</dbReference>
<dbReference type="InterPro" id="IPR040423">
    <property type="entry name" value="PEA_transferase"/>
</dbReference>
<comment type="subcellular location">
    <subcellularLocation>
        <location evidence="1">Cell membrane</location>
        <topology evidence="1">Multi-pass membrane protein</topology>
    </subcellularLocation>
</comment>
<keyword evidence="5 7" id="KW-1133">Transmembrane helix</keyword>
<dbReference type="CDD" id="cd16017">
    <property type="entry name" value="LptA"/>
    <property type="match status" value="1"/>
</dbReference>
<keyword evidence="6 7" id="KW-0472">Membrane</keyword>
<reference evidence="9 10" key="1">
    <citation type="submission" date="2014-07" db="EMBL/GenBank/DDBJ databases">
        <authorList>
            <person name="McCorrison J."/>
            <person name="Sanka R."/>
            <person name="Torralba M."/>
            <person name="Gillis M."/>
            <person name="Haft D.H."/>
            <person name="Methe B."/>
            <person name="Sutton G."/>
            <person name="Nelson K.E."/>
        </authorList>
    </citation>
    <scope>NUCLEOTIDE SEQUENCE [LARGE SCALE GENOMIC DNA]</scope>
    <source>
        <strain evidence="9 10">S9-PR14</strain>
    </source>
</reference>
<proteinExistence type="predicted"/>
<keyword evidence="2" id="KW-1003">Cell membrane</keyword>
<dbReference type="GO" id="GO:0009244">
    <property type="term" value="P:lipopolysaccharide core region biosynthetic process"/>
    <property type="evidence" value="ECO:0007669"/>
    <property type="project" value="TreeGrafter"/>
</dbReference>
<evidence type="ECO:0000313" key="10">
    <source>
        <dbReference type="Proteomes" id="UP000029723"/>
    </source>
</evidence>
<dbReference type="InterPro" id="IPR017850">
    <property type="entry name" value="Alkaline_phosphatase_core_sf"/>
</dbReference>
<dbReference type="InterPro" id="IPR000917">
    <property type="entry name" value="Sulfatase_N"/>
</dbReference>
<evidence type="ECO:0000256" key="5">
    <source>
        <dbReference type="ARBA" id="ARBA00022989"/>
    </source>
</evidence>
<evidence type="ECO:0000256" key="7">
    <source>
        <dbReference type="SAM" id="Phobius"/>
    </source>
</evidence>
<evidence type="ECO:0000256" key="1">
    <source>
        <dbReference type="ARBA" id="ARBA00004651"/>
    </source>
</evidence>
<name>A0A098YX00_9BACT</name>
<dbReference type="OrthoDB" id="9786870at2"/>
<feature type="transmembrane region" description="Helical" evidence="7">
    <location>
        <begin position="165"/>
        <end position="186"/>
    </location>
</feature>
<dbReference type="GO" id="GO:0016776">
    <property type="term" value="F:phosphotransferase activity, phosphate group as acceptor"/>
    <property type="evidence" value="ECO:0007669"/>
    <property type="project" value="TreeGrafter"/>
</dbReference>
<dbReference type="SUPFAM" id="SSF53649">
    <property type="entry name" value="Alkaline phosphatase-like"/>
    <property type="match status" value="1"/>
</dbReference>
<feature type="transmembrane region" description="Helical" evidence="7">
    <location>
        <begin position="87"/>
        <end position="106"/>
    </location>
</feature>
<comment type="caution">
    <text evidence="9">The sequence shown here is derived from an EMBL/GenBank/DDBJ whole genome shotgun (WGS) entry which is preliminary data.</text>
</comment>
<dbReference type="Gene3D" id="3.40.720.10">
    <property type="entry name" value="Alkaline Phosphatase, subunit A"/>
    <property type="match status" value="1"/>
</dbReference>
<feature type="transmembrane region" description="Helical" evidence="7">
    <location>
        <begin position="23"/>
        <end position="46"/>
    </location>
</feature>
<accession>A0A098YX00</accession>
<dbReference type="Pfam" id="PF00884">
    <property type="entry name" value="Sulfatase"/>
    <property type="match status" value="1"/>
</dbReference>